<dbReference type="EMBL" id="FNKD01000004">
    <property type="protein sequence ID" value="SDR04130.1"/>
    <property type="molecule type" value="Genomic_DNA"/>
</dbReference>
<dbReference type="AlphaFoldDB" id="A0A1H1FTE1"/>
<evidence type="ECO:0000313" key="3">
    <source>
        <dbReference type="Proteomes" id="UP000199444"/>
    </source>
</evidence>
<proteinExistence type="predicted"/>
<feature type="compositionally biased region" description="Basic and acidic residues" evidence="1">
    <location>
        <begin position="1"/>
        <end position="13"/>
    </location>
</feature>
<sequence length="36" mass="4365">MADKEQDKKEQERFTQTFEQIEIIHNPKTKKSSNKE</sequence>
<gene>
    <name evidence="2" type="ORF">SAMN05216231_3402</name>
</gene>
<feature type="compositionally biased region" description="Basic residues" evidence="1">
    <location>
        <begin position="27"/>
        <end position="36"/>
    </location>
</feature>
<accession>A0A1H1FTE1</accession>
<feature type="region of interest" description="Disordered" evidence="1">
    <location>
        <begin position="1"/>
        <end position="36"/>
    </location>
</feature>
<organism evidence="2 3">
    <name type="scientific">Virgibacillus salinus</name>
    <dbReference type="NCBI Taxonomy" id="553311"/>
    <lineage>
        <taxon>Bacteria</taxon>
        <taxon>Bacillati</taxon>
        <taxon>Bacillota</taxon>
        <taxon>Bacilli</taxon>
        <taxon>Bacillales</taxon>
        <taxon>Bacillaceae</taxon>
        <taxon>Virgibacillus</taxon>
    </lineage>
</organism>
<keyword evidence="3" id="KW-1185">Reference proteome</keyword>
<dbReference type="Proteomes" id="UP000199444">
    <property type="component" value="Unassembled WGS sequence"/>
</dbReference>
<evidence type="ECO:0000256" key="1">
    <source>
        <dbReference type="SAM" id="MobiDB-lite"/>
    </source>
</evidence>
<name>A0A1H1FTE1_9BACI</name>
<reference evidence="2 3" key="1">
    <citation type="submission" date="2016-10" db="EMBL/GenBank/DDBJ databases">
        <authorList>
            <person name="de Groot N.N."/>
        </authorList>
    </citation>
    <scope>NUCLEOTIDE SEQUENCE [LARGE SCALE GENOMIC DNA]</scope>
    <source>
        <strain evidence="2 3">CGMCC 1.10449</strain>
    </source>
</reference>
<evidence type="ECO:0000313" key="2">
    <source>
        <dbReference type="EMBL" id="SDR04130.1"/>
    </source>
</evidence>
<protein>
    <submittedName>
        <fullName evidence="2">Uncharacterized protein</fullName>
    </submittedName>
</protein>